<feature type="compositionally biased region" description="Polar residues" evidence="7">
    <location>
        <begin position="1225"/>
        <end position="1248"/>
    </location>
</feature>
<keyword evidence="3" id="KW-0158">Chromosome</keyword>
<evidence type="ECO:0000256" key="7">
    <source>
        <dbReference type="SAM" id="MobiDB-lite"/>
    </source>
</evidence>
<evidence type="ECO:0000313" key="10">
    <source>
        <dbReference type="Proteomes" id="UP000197666"/>
    </source>
</evidence>
<feature type="domain" description="Telomere-associated protein Rif1 N-terminal" evidence="8">
    <location>
        <begin position="135"/>
        <end position="505"/>
    </location>
</feature>
<dbReference type="Pfam" id="PF12231">
    <property type="entry name" value="Rif1_N"/>
    <property type="match status" value="1"/>
</dbReference>
<feature type="compositionally biased region" description="Basic residues" evidence="7">
    <location>
        <begin position="1293"/>
        <end position="1309"/>
    </location>
</feature>
<evidence type="ECO:0000256" key="1">
    <source>
        <dbReference type="ARBA" id="ARBA00004123"/>
    </source>
</evidence>
<dbReference type="SUPFAM" id="SSF48371">
    <property type="entry name" value="ARM repeat"/>
    <property type="match status" value="1"/>
</dbReference>
<dbReference type="GO" id="GO:0005634">
    <property type="term" value="C:nucleus"/>
    <property type="evidence" value="ECO:0007669"/>
    <property type="project" value="UniProtKB-SubCell"/>
</dbReference>
<reference evidence="10" key="1">
    <citation type="submission" date="2018-10" db="EMBL/GenBank/DDBJ databases">
        <title>FDA dAtabase for Regulatory Grade micrObial Sequences (FDA-ARGOS): Supporting development and validation of Infectious Disease Dx tests.</title>
        <authorList>
            <person name="Kerrigan L."/>
            <person name="Tallon L."/>
            <person name="Sadzewicz L."/>
            <person name="Sengamalay N."/>
            <person name="Ott S."/>
            <person name="Godinez A."/>
            <person name="Nagaraj S."/>
            <person name="Vavikolanu K."/>
            <person name="Nadendla S."/>
            <person name="George J."/>
            <person name="Sichtig H."/>
        </authorList>
    </citation>
    <scope>NUCLEOTIDE SEQUENCE [LARGE SCALE GENOMIC DNA]</scope>
    <source>
        <strain evidence="10">FDAARGOS_311</strain>
    </source>
</reference>
<dbReference type="VEuPathDB" id="FungiDB:ATCC64974_79480"/>
<proteinExistence type="predicted"/>
<gene>
    <name evidence="9" type="ORF">CAN33_001595</name>
</gene>
<feature type="region of interest" description="Disordered" evidence="7">
    <location>
        <begin position="1"/>
        <end position="116"/>
    </location>
</feature>
<dbReference type="InterPro" id="IPR016024">
    <property type="entry name" value="ARM-type_fold"/>
</dbReference>
<feature type="compositionally biased region" description="Polar residues" evidence="7">
    <location>
        <begin position="1312"/>
        <end position="1327"/>
    </location>
</feature>
<feature type="region of interest" description="Disordered" evidence="7">
    <location>
        <begin position="1105"/>
        <end position="1416"/>
    </location>
</feature>
<feature type="region of interest" description="Disordered" evidence="7">
    <location>
        <begin position="1447"/>
        <end position="1718"/>
    </location>
</feature>
<feature type="compositionally biased region" description="Polar residues" evidence="7">
    <location>
        <begin position="1172"/>
        <end position="1182"/>
    </location>
</feature>
<sequence>MVEILGPLSARPPTPPRTSSRMLSENDRTEDSPVVVHTPRDSPFSVNGSTGAPSSRQSKRVNFSPWTRYIKPPSFTNSAAKSKSDLKSLPPSNECKPTKSILKPTTSHSAANSPSAEPQAPISFAMLLESILQQLAGEAVSSRLDAYMQFFGALRAYDNLPGDQEIIARLGLITQFIQRDVSRDLTTGGPLHTNLVIQALKLAVALVWHSEISARLPDDFKTFLVDHSVNCLQDVKMPKSVVTHYLSVLSTQNFNAKVMTNTRILRILTVLHELTNRVTGSAIVSQRLSIYLRVLNQSKMIFVSNASLWMDHLISGLLHHVKDIRIKAISVGFQTAIACGPNPTLSKCVREVFSRPLDERRKLVTEVCERMTRMMALADCGVHIPQIWSVIILLLRSKKFNVDQWEHFKEWVLVLQRCFNCSDSAIKAQAIVGWNRFVYVVGPSDTTSPSLLRMLSKPIVSQFDRKKQDKQPSQLALCSYYNLLYYAFRPSASFQHLDVVWEEYVVSPASSIFSSVPSLSDRVAHVLSNMLWSPQAKVWLENKVNESNKLDPEELPSIDSRWIRSRITSVLSVFEEIFKSSVWNPDIERSNIATAWIGLSKALSHASSKEITPTPESMQAVAHVLGLLQRLWNAGPSSLNAAIEKDSADAFYDRFSFLSTTMIYSLGGARFTEKLLLKTADETFQAATTPTHRHQKANTSLDSPILHFLRFISELPGHSGPSPSYTRLVTRVLEATCSDKLSRSSRLEFLSQCADIHVFDAAAHVGDDRLAETVWKSVAQLSASSLSSFPMETARERDGSVCRDYENIVNILSAGLKFSDVFEVWNPLVDSLIRVVRTEKGDRAIATMAVEPLAGSIIEQGTRNTCTPSASLLRLSLSIPYCHEAETVKGTHETTFPHKLFELVDKTLRQSYESFDPVKPNGIADFIECLTSLLGSGVPTFRTAMLTHLQQSLAFYLKDGERKINAESGVESRILTACRALSSAVLNILQAAEPHDAFCVQKFEPIICSGLESTHASVTKRFLDFWRCSFGSQESVPCPETISRALQDIELQMKLQQPRGHRQISQFEAQAGRQDAQDAKVIPVDTSVKSRIAFILDDPFTLGLNSSPITGGSERKAMPSSSEKQTGPSAGQLSQADEDSDPDMATDHPIPLPTGSGDPRKRSELFSIIESLRSSSPPTNTPRELGFMTPPHLRDLRNADADAGTPQTPTLPPVATDNEYGFLGSSPTPGTRSRTQLSEPEIPQSLSTPAAEDSAIENELQSSPPKPKSTSPDPQSNTGNMNTPGSANTTSSKNRRSKRRARRSSRQKKAMNAQSRQPEPTGESMTVDSEEPLIKRLRSSTGKLPEDKDCSTEVNQPKDLSKIGSHDSEDPRGPTMDSGATEEPIIEPASLEHQASAEQPKDSESQQIDGCDYIADSCSDDMETQVASQLEQDLELAVDLDDAASIEYAATAPEQGANKKRKREAEQSTPSGKERRRSSRLTKTPSVADVEGGRATRSKRPINASQDVDSSPAESAPKRRKTDSKSDIIGTSKPAEQAASTDSGKTKVQDTQESSQKRRSSRLSGQAAPAIPEESPLPKKSPRPSRSRKSTKDKAKDSIQEEAELQRETPIKDVVDQTVKDEKEPKTTVEDKPTEQLPEPDSSVQPTTEAQLDEPMDEPVPESQQTAPDDVQMEDAPVTEPIFEKTPSEEKEMEEGKKMRAVSRTTQTESQKEPEITEAEITDSLRKVLSDMKLAKLDRNSLKEIDDLLFDIRVETHEALRRNTS</sequence>
<organism evidence="9 10">
    <name type="scientific">Aspergillus niger</name>
    <dbReference type="NCBI Taxonomy" id="5061"/>
    <lineage>
        <taxon>Eukaryota</taxon>
        <taxon>Fungi</taxon>
        <taxon>Dikarya</taxon>
        <taxon>Ascomycota</taxon>
        <taxon>Pezizomycotina</taxon>
        <taxon>Eurotiomycetes</taxon>
        <taxon>Eurotiomycetidae</taxon>
        <taxon>Eurotiales</taxon>
        <taxon>Aspergillaceae</taxon>
        <taxon>Aspergillus</taxon>
        <taxon>Aspergillus subgen. Circumdati</taxon>
    </lineage>
</organism>
<keyword evidence="4" id="KW-0779">Telomere</keyword>
<evidence type="ECO:0000313" key="9">
    <source>
        <dbReference type="EMBL" id="TPR03730.1"/>
    </source>
</evidence>
<evidence type="ECO:0000256" key="4">
    <source>
        <dbReference type="ARBA" id="ARBA00022895"/>
    </source>
</evidence>
<dbReference type="PANTHER" id="PTHR22928">
    <property type="entry name" value="TELOMERE-ASSOCIATED PROTEIN RIF1"/>
    <property type="match status" value="1"/>
</dbReference>
<keyword evidence="5" id="KW-0539">Nucleus</keyword>
<dbReference type="GO" id="GO:0000723">
    <property type="term" value="P:telomere maintenance"/>
    <property type="evidence" value="ECO:0007669"/>
    <property type="project" value="TreeGrafter"/>
</dbReference>
<comment type="caution">
    <text evidence="9">The sequence shown here is derived from an EMBL/GenBank/DDBJ whole genome shotgun (WGS) entry which is preliminary data.</text>
</comment>
<dbReference type="eggNOG" id="ENOG502QSZW">
    <property type="taxonomic scope" value="Eukaryota"/>
</dbReference>
<dbReference type="VEuPathDB" id="FungiDB:An04g03720"/>
<evidence type="ECO:0000259" key="8">
    <source>
        <dbReference type="Pfam" id="PF12231"/>
    </source>
</evidence>
<feature type="compositionally biased region" description="Polar residues" evidence="7">
    <location>
        <begin position="1503"/>
        <end position="1513"/>
    </location>
</feature>
<feature type="compositionally biased region" description="Polar residues" evidence="7">
    <location>
        <begin position="1277"/>
        <end position="1290"/>
    </location>
</feature>
<evidence type="ECO:0000256" key="2">
    <source>
        <dbReference type="ARBA" id="ARBA00004574"/>
    </source>
</evidence>
<dbReference type="PANTHER" id="PTHR22928:SF3">
    <property type="entry name" value="TELOMERE-ASSOCIATED PROTEIN RIF1"/>
    <property type="match status" value="1"/>
</dbReference>
<keyword evidence="6" id="KW-0131">Cell cycle</keyword>
<evidence type="ECO:0000256" key="3">
    <source>
        <dbReference type="ARBA" id="ARBA00022454"/>
    </source>
</evidence>
<dbReference type="InterPro" id="IPR022031">
    <property type="entry name" value="Rif1_N"/>
</dbReference>
<protein>
    <submittedName>
        <fullName evidence="9">Putative integral membrane protein</fullName>
    </submittedName>
</protein>
<evidence type="ECO:0000256" key="5">
    <source>
        <dbReference type="ARBA" id="ARBA00023242"/>
    </source>
</evidence>
<feature type="compositionally biased region" description="Basic and acidic residues" evidence="7">
    <location>
        <begin position="1359"/>
        <end position="1372"/>
    </location>
</feature>
<feature type="compositionally biased region" description="Basic residues" evidence="7">
    <location>
        <begin position="1580"/>
        <end position="1589"/>
    </location>
</feature>
<feature type="compositionally biased region" description="Basic and acidic residues" evidence="7">
    <location>
        <begin position="1590"/>
        <end position="1634"/>
    </location>
</feature>
<feature type="compositionally biased region" description="Polar residues" evidence="7">
    <location>
        <begin position="1119"/>
        <end position="1135"/>
    </location>
</feature>
<name>A0A254TUH2_ASPNG</name>
<accession>A0A254TUH2</accession>
<feature type="region of interest" description="Disordered" evidence="7">
    <location>
        <begin position="1060"/>
        <end position="1079"/>
    </location>
</feature>
<feature type="compositionally biased region" description="Polar residues" evidence="7">
    <location>
        <begin position="44"/>
        <end position="65"/>
    </location>
</feature>
<dbReference type="Proteomes" id="UP000197666">
    <property type="component" value="Unassembled WGS sequence"/>
</dbReference>
<feature type="compositionally biased region" description="Acidic residues" evidence="7">
    <location>
        <begin position="1651"/>
        <end position="1660"/>
    </location>
</feature>
<dbReference type="GO" id="GO:0140445">
    <property type="term" value="C:chromosome, telomeric repeat region"/>
    <property type="evidence" value="ECO:0007669"/>
    <property type="project" value="TreeGrafter"/>
</dbReference>
<evidence type="ECO:0000256" key="6">
    <source>
        <dbReference type="ARBA" id="ARBA00023306"/>
    </source>
</evidence>
<dbReference type="VEuPathDB" id="FungiDB:ASPNIDRAFT2_1110624"/>
<comment type="subcellular location">
    <subcellularLocation>
        <location evidence="2">Chromosome</location>
        <location evidence="2">Telomere</location>
    </subcellularLocation>
    <subcellularLocation>
        <location evidence="1">Nucleus</location>
    </subcellularLocation>
</comment>
<dbReference type="EMBL" id="NKJJ02000006">
    <property type="protein sequence ID" value="TPR03730.1"/>
    <property type="molecule type" value="Genomic_DNA"/>
</dbReference>
<feature type="compositionally biased region" description="Basic and acidic residues" evidence="7">
    <location>
        <begin position="1682"/>
        <end position="1698"/>
    </location>
</feature>
<dbReference type="VEuPathDB" id="FungiDB:M747DRAFT_370541"/>
<feature type="compositionally biased region" description="Polar residues" evidence="7">
    <location>
        <begin position="103"/>
        <end position="116"/>
    </location>
</feature>